<dbReference type="PRINTS" id="PR00385">
    <property type="entry name" value="P450"/>
</dbReference>
<comment type="similarity">
    <text evidence="1 7">Belongs to the cytochrome P450 family.</text>
</comment>
<evidence type="ECO:0000313" key="8">
    <source>
        <dbReference type="EMBL" id="KFA91828.1"/>
    </source>
</evidence>
<name>A0A084STP3_9BACT</name>
<dbReference type="GO" id="GO:0020037">
    <property type="term" value="F:heme binding"/>
    <property type="evidence" value="ECO:0007669"/>
    <property type="project" value="InterPro"/>
</dbReference>
<evidence type="ECO:0000256" key="3">
    <source>
        <dbReference type="ARBA" id="ARBA00022723"/>
    </source>
</evidence>
<dbReference type="GO" id="GO:0004497">
    <property type="term" value="F:monooxygenase activity"/>
    <property type="evidence" value="ECO:0007669"/>
    <property type="project" value="UniProtKB-KW"/>
</dbReference>
<dbReference type="PANTHER" id="PTHR46696:SF1">
    <property type="entry name" value="CYTOCHROME P450 YJIB-RELATED"/>
    <property type="match status" value="1"/>
</dbReference>
<dbReference type="GO" id="GO:0016705">
    <property type="term" value="F:oxidoreductase activity, acting on paired donors, with incorporation or reduction of molecular oxygen"/>
    <property type="evidence" value="ECO:0007669"/>
    <property type="project" value="InterPro"/>
</dbReference>
<keyword evidence="3 7" id="KW-0479">Metal-binding</keyword>
<evidence type="ECO:0000256" key="4">
    <source>
        <dbReference type="ARBA" id="ARBA00023002"/>
    </source>
</evidence>
<dbReference type="InterPro" id="IPR036396">
    <property type="entry name" value="Cyt_P450_sf"/>
</dbReference>
<dbReference type="PANTHER" id="PTHR46696">
    <property type="entry name" value="P450, PUTATIVE (EUROFUNG)-RELATED"/>
    <property type="match status" value="1"/>
</dbReference>
<evidence type="ECO:0008006" key="10">
    <source>
        <dbReference type="Google" id="ProtNLM"/>
    </source>
</evidence>
<evidence type="ECO:0000256" key="6">
    <source>
        <dbReference type="ARBA" id="ARBA00023033"/>
    </source>
</evidence>
<dbReference type="InterPro" id="IPR017972">
    <property type="entry name" value="Cyt_P450_CS"/>
</dbReference>
<comment type="caution">
    <text evidence="8">The sequence shown here is derived from an EMBL/GenBank/DDBJ whole genome shotgun (WGS) entry which is preliminary data.</text>
</comment>
<dbReference type="CDD" id="cd20625">
    <property type="entry name" value="CYP164-like"/>
    <property type="match status" value="1"/>
</dbReference>
<sequence>MASAARKLQLNPVDPENLLDPVPFYKELREQDPVHWSDVVHGWFLTRHDDVMNGLRDSRLSADRAKVLEHQFQLMGLSPESIREVTDTFKRQMACKDGAAHLKPRRQTAAAFAPHVLDSWRPLIHRTLVKHLDKLRHRREADLVPELFYQMPPLVIAELLGISAEDRERLQQWGEAVTQLTSTGAARNIAEAARQANEGQAKINQFLTALVEERHREPGDDLVSYMLRSQEQGGMTTEEVVANTGLLLAAGHLTTTDQLGNGLYELLTNPDQLALLRKDPTLLKPAIEEMMRFAPPVPFVHRIAVDNIELRGRTIRKGDVVFLGLAAANHDPAAYKDADRFDITRDPHQQKSMSFGFGPHHCLGAGLARRELEIAFEELLHRMPELRLDETRMPRIKAGGLLFRGFESLPVRW</sequence>
<keyword evidence="5 7" id="KW-0408">Iron</keyword>
<dbReference type="GO" id="GO:0005506">
    <property type="term" value="F:iron ion binding"/>
    <property type="evidence" value="ECO:0007669"/>
    <property type="project" value="InterPro"/>
</dbReference>
<dbReference type="EMBL" id="JPMI01000129">
    <property type="protein sequence ID" value="KFA91828.1"/>
    <property type="molecule type" value="Genomic_DNA"/>
</dbReference>
<dbReference type="SUPFAM" id="SSF48264">
    <property type="entry name" value="Cytochrome P450"/>
    <property type="match status" value="1"/>
</dbReference>
<protein>
    <recommendedName>
        <fullName evidence="10">Cytochrome P450</fullName>
    </recommendedName>
</protein>
<dbReference type="RefSeq" id="WP_043397370.1">
    <property type="nucleotide sequence ID" value="NZ_JPMI01000129.1"/>
</dbReference>
<reference evidence="8 9" key="1">
    <citation type="submission" date="2014-07" db="EMBL/GenBank/DDBJ databases">
        <title>Draft Genome Sequence of Gephyronic Acid Producer, Cystobacter violaceus Strain Cb vi76.</title>
        <authorList>
            <person name="Stevens D.C."/>
            <person name="Young J."/>
            <person name="Carmichael R."/>
            <person name="Tan J."/>
            <person name="Taylor R.E."/>
        </authorList>
    </citation>
    <scope>NUCLEOTIDE SEQUENCE [LARGE SCALE GENOMIC DNA]</scope>
    <source>
        <strain evidence="8 9">Cb vi76</strain>
    </source>
</reference>
<keyword evidence="4 7" id="KW-0560">Oxidoreductase</keyword>
<dbReference type="AlphaFoldDB" id="A0A084STP3"/>
<dbReference type="Gene3D" id="1.10.630.10">
    <property type="entry name" value="Cytochrome P450"/>
    <property type="match status" value="1"/>
</dbReference>
<keyword evidence="2 7" id="KW-0349">Heme</keyword>
<proteinExistence type="inferred from homology"/>
<evidence type="ECO:0000256" key="1">
    <source>
        <dbReference type="ARBA" id="ARBA00010617"/>
    </source>
</evidence>
<accession>A0A084STP3</accession>
<keyword evidence="6 7" id="KW-0503">Monooxygenase</keyword>
<dbReference type="PROSITE" id="PS00086">
    <property type="entry name" value="CYTOCHROME_P450"/>
    <property type="match status" value="1"/>
</dbReference>
<dbReference type="PRINTS" id="PR00359">
    <property type="entry name" value="BP450"/>
</dbReference>
<dbReference type="Pfam" id="PF00067">
    <property type="entry name" value="p450"/>
    <property type="match status" value="1"/>
</dbReference>
<organism evidence="8 9">
    <name type="scientific">Archangium violaceum Cb vi76</name>
    <dbReference type="NCBI Taxonomy" id="1406225"/>
    <lineage>
        <taxon>Bacteria</taxon>
        <taxon>Pseudomonadati</taxon>
        <taxon>Myxococcota</taxon>
        <taxon>Myxococcia</taxon>
        <taxon>Myxococcales</taxon>
        <taxon>Cystobacterineae</taxon>
        <taxon>Archangiaceae</taxon>
        <taxon>Archangium</taxon>
    </lineage>
</organism>
<evidence type="ECO:0000256" key="7">
    <source>
        <dbReference type="RuleBase" id="RU000461"/>
    </source>
</evidence>
<gene>
    <name evidence="8" type="ORF">Q664_19800</name>
</gene>
<evidence type="ECO:0000256" key="5">
    <source>
        <dbReference type="ARBA" id="ARBA00023004"/>
    </source>
</evidence>
<dbReference type="InterPro" id="IPR002397">
    <property type="entry name" value="Cyt_P450_B"/>
</dbReference>
<evidence type="ECO:0000256" key="2">
    <source>
        <dbReference type="ARBA" id="ARBA00022617"/>
    </source>
</evidence>
<dbReference type="InterPro" id="IPR001128">
    <property type="entry name" value="Cyt_P450"/>
</dbReference>
<dbReference type="FunFam" id="1.10.630.10:FF:000018">
    <property type="entry name" value="Cytochrome P450 monooxygenase"/>
    <property type="match status" value="1"/>
</dbReference>
<dbReference type="Proteomes" id="UP000028547">
    <property type="component" value="Unassembled WGS sequence"/>
</dbReference>
<evidence type="ECO:0000313" key="9">
    <source>
        <dbReference type="Proteomes" id="UP000028547"/>
    </source>
</evidence>